<dbReference type="OrthoDB" id="237949at2"/>
<feature type="domain" description="Glycoside hydrolase family 38 N-terminal" evidence="1">
    <location>
        <begin position="50"/>
        <end position="352"/>
    </location>
</feature>
<organism evidence="2 3">
    <name type="scientific">Paenibacillus campinasensis</name>
    <dbReference type="NCBI Taxonomy" id="66347"/>
    <lineage>
        <taxon>Bacteria</taxon>
        <taxon>Bacillati</taxon>
        <taxon>Bacillota</taxon>
        <taxon>Bacilli</taxon>
        <taxon>Bacillales</taxon>
        <taxon>Paenibacillaceae</taxon>
        <taxon>Paenibacillus</taxon>
    </lineage>
</organism>
<dbReference type="GO" id="GO:0030246">
    <property type="term" value="F:carbohydrate binding"/>
    <property type="evidence" value="ECO:0007669"/>
    <property type="project" value="InterPro"/>
</dbReference>
<evidence type="ECO:0000313" key="3">
    <source>
        <dbReference type="Proteomes" id="UP000215596"/>
    </source>
</evidence>
<dbReference type="CDD" id="cd10791">
    <property type="entry name" value="GH38N_AMII_like_1"/>
    <property type="match status" value="1"/>
</dbReference>
<protein>
    <recommendedName>
        <fullName evidence="1">Glycoside hydrolase family 38 N-terminal domain-containing protein</fullName>
    </recommendedName>
</protein>
<dbReference type="Proteomes" id="UP000215596">
    <property type="component" value="Unassembled WGS sequence"/>
</dbReference>
<gene>
    <name evidence="2" type="ORF">CHH67_12200</name>
</gene>
<dbReference type="AlphaFoldDB" id="A0A268ETC2"/>
<dbReference type="GO" id="GO:0006013">
    <property type="term" value="P:mannose metabolic process"/>
    <property type="evidence" value="ECO:0007669"/>
    <property type="project" value="InterPro"/>
</dbReference>
<dbReference type="SUPFAM" id="SSF88713">
    <property type="entry name" value="Glycoside hydrolase/deacetylase"/>
    <property type="match status" value="1"/>
</dbReference>
<dbReference type="EMBL" id="NPBY01000038">
    <property type="protein sequence ID" value="PAD76383.1"/>
    <property type="molecule type" value="Genomic_DNA"/>
</dbReference>
<evidence type="ECO:0000259" key="1">
    <source>
        <dbReference type="Pfam" id="PF01074"/>
    </source>
</evidence>
<dbReference type="InterPro" id="IPR011330">
    <property type="entry name" value="Glyco_hydro/deAcase_b/a-brl"/>
</dbReference>
<dbReference type="InterPro" id="IPR000602">
    <property type="entry name" value="Glyco_hydro_38_N"/>
</dbReference>
<dbReference type="InterPro" id="IPR011013">
    <property type="entry name" value="Gal_mutarotase_sf_dom"/>
</dbReference>
<reference evidence="2 3" key="1">
    <citation type="submission" date="2017-07" db="EMBL/GenBank/DDBJ databases">
        <title>Isolation and whole genome analysis of endospore-forming bacteria from heroin.</title>
        <authorList>
            <person name="Kalinowski J."/>
            <person name="Ahrens B."/>
            <person name="Al-Dilaimi A."/>
            <person name="Winkler A."/>
            <person name="Wibberg D."/>
            <person name="Schleenbecker U."/>
            <person name="Ruckert C."/>
            <person name="Wolfel R."/>
            <person name="Grass G."/>
        </authorList>
    </citation>
    <scope>NUCLEOTIDE SEQUENCE [LARGE SCALE GENOMIC DNA]</scope>
    <source>
        <strain evidence="2 3">7537-G1</strain>
    </source>
</reference>
<dbReference type="SUPFAM" id="SSF74650">
    <property type="entry name" value="Galactose mutarotase-like"/>
    <property type="match status" value="1"/>
</dbReference>
<sequence length="871" mass="98308">MPSRSRSASGLCIILRRCSQPNAGCRQRPTASNCVLHYKMGVDCMKRPFKMYVIHHSHTDIGYTDRQEKIEAYHVDFIKQAIELCEAEAAGTGDRQGFRWTCETFWAVERFLEQAGADWVARFEAAVASGRIELSGSYLHMTELIDTDIMERLLRRATDYGKSIGVKVDSAMHADINGFSWGYAQSLLNAGIDNLFTCIHTHHGMFPLGRKQMPFWWETAKGERLLVWNGDHYHLGNDLGLSPNALLSYSMREDGLNVYGADERAWEVAEQRIQAYVACLEEEGYPYPFVPIMVSGLIWDNAPPNAEVTDFVERWNRRHGHQIELEMTTLHEFFRTVRETETQLGTEIPVYRGDWPDWWSDGVASTAMHTQLFRDAQRTLRVVKALDPQGKQVQTAELTEMEYNLAMYAEHTWGYHTSVGEPWNPYVQSLGARKEQFASEAHQRIYRALDQITVARGEKLMAPNRALTYKVINPAAVEVADIVQLPVDQWEVSKLLKKGFTVVESATGKIMPYETVSTSRGYMVCISAIVPAHSEQMYEIKLNDGAAPAPAGRVSNTRLRGLDGVHDIPPLAASSQTFDPAFSIDAHSISSPYVRIEWAEGEGIVKWHDRVRGLDLIDPSHPHRAFTPIYEVTPVDNPERMRATRTVMGRNRKGLNVQRHTGKLQETKRIAEGALSSTVELIYGIEGMSHYSVLLTVHHTRPRVEVAIRMHKDSIWEPENVYIALPFRAPSSSAENSVWLDKSGTPIRPWIDQLPGTLSDFYCIQEGLALVAPDAEAGLAIATPDTPLIQCGPLQHEARLVMGHDGLQKRTPVLYAWVLNNFWETNFKATVGGFYEFRYKLTWGEDAGDPSRALAWCRNVNTGLLAFRAET</sequence>
<dbReference type="Pfam" id="PF01074">
    <property type="entry name" value="Glyco_hydro_38N"/>
    <property type="match status" value="1"/>
</dbReference>
<dbReference type="GO" id="GO:0004559">
    <property type="term" value="F:alpha-mannosidase activity"/>
    <property type="evidence" value="ECO:0007669"/>
    <property type="project" value="InterPro"/>
</dbReference>
<evidence type="ECO:0000313" key="2">
    <source>
        <dbReference type="EMBL" id="PAD76383.1"/>
    </source>
</evidence>
<dbReference type="Gene3D" id="3.20.110.10">
    <property type="entry name" value="Glycoside hydrolase 38, N terminal domain"/>
    <property type="match status" value="1"/>
</dbReference>
<accession>A0A268ETC2</accession>
<dbReference type="InterPro" id="IPR027291">
    <property type="entry name" value="Glyco_hydro_38_N_sf"/>
</dbReference>
<comment type="caution">
    <text evidence="2">The sequence shown here is derived from an EMBL/GenBank/DDBJ whole genome shotgun (WGS) entry which is preliminary data.</text>
</comment>
<proteinExistence type="predicted"/>
<name>A0A268ETC2_9BACL</name>